<evidence type="ECO:0000313" key="2">
    <source>
        <dbReference type="EMBL" id="VFQ45897.1"/>
    </source>
</evidence>
<evidence type="ECO:0000313" key="3">
    <source>
        <dbReference type="Proteomes" id="UP000507962"/>
    </source>
</evidence>
<dbReference type="InterPro" id="IPR010321">
    <property type="entry name" value="DUF922"/>
</dbReference>
<sequence>MQRRLCLLLLFGFLCLPATVRAEPAVTVRTEYYDIYGWTAQELRQEMGRLGTVWRDGKTYDALTTWMARWWFTWESGPGSCRVTGVETSVEVLHRYPRWANQDEAAPELQHHWARYMKNLKIHEDGHKRIGIAATAAIEEAIRQMPPHPSCRNLETAANALADEILDTYRAREADYDKKTGHGKTQGAVFP</sequence>
<keyword evidence="3" id="KW-1185">Reference proteome</keyword>
<protein>
    <recommendedName>
        <fullName evidence="4">DUF922 domain-containing protein</fullName>
    </recommendedName>
</protein>
<dbReference type="AlphaFoldDB" id="A0A4U8YR16"/>
<feature type="signal peptide" evidence="1">
    <location>
        <begin position="1"/>
        <end position="22"/>
    </location>
</feature>
<keyword evidence="1" id="KW-0732">Signal</keyword>
<feature type="chain" id="PRO_5020976710" description="DUF922 domain-containing protein" evidence="1">
    <location>
        <begin position="23"/>
        <end position="191"/>
    </location>
</feature>
<dbReference type="EMBL" id="CAADHO010000006">
    <property type="protein sequence ID" value="VFQ45897.1"/>
    <property type="molecule type" value="Genomic_DNA"/>
</dbReference>
<accession>A0A4U8YR16</accession>
<dbReference type="Proteomes" id="UP000507962">
    <property type="component" value="Unassembled WGS sequence"/>
</dbReference>
<proteinExistence type="predicted"/>
<dbReference type="RefSeq" id="WP_180142960.1">
    <property type="nucleotide sequence ID" value="NZ_CAADHO010000006.1"/>
</dbReference>
<dbReference type="Pfam" id="PF06037">
    <property type="entry name" value="DUF922"/>
    <property type="match status" value="1"/>
</dbReference>
<evidence type="ECO:0008006" key="4">
    <source>
        <dbReference type="Google" id="ProtNLM"/>
    </source>
</evidence>
<organism evidence="2 3">
    <name type="scientific">Desulfoluna butyratoxydans</name>
    <dbReference type="NCBI Taxonomy" id="231438"/>
    <lineage>
        <taxon>Bacteria</taxon>
        <taxon>Pseudomonadati</taxon>
        <taxon>Thermodesulfobacteriota</taxon>
        <taxon>Desulfobacteria</taxon>
        <taxon>Desulfobacterales</taxon>
        <taxon>Desulfolunaceae</taxon>
        <taxon>Desulfoluna</taxon>
    </lineage>
</organism>
<gene>
    <name evidence="2" type="ORF">MSL71_35600</name>
</gene>
<evidence type="ECO:0000256" key="1">
    <source>
        <dbReference type="SAM" id="SignalP"/>
    </source>
</evidence>
<name>A0A4U8YR16_9BACT</name>
<reference evidence="2 3" key="1">
    <citation type="submission" date="2019-03" db="EMBL/GenBank/DDBJ databases">
        <authorList>
            <person name="Nijsse B."/>
        </authorList>
    </citation>
    <scope>NUCLEOTIDE SEQUENCE [LARGE SCALE GENOMIC DNA]</scope>
    <source>
        <strain evidence="2">Desulfoluna butyratoxydans MSL71</strain>
    </source>
</reference>